<feature type="domain" description="Zn(2)-C6 fungal-type" evidence="7">
    <location>
        <begin position="97"/>
        <end position="126"/>
    </location>
</feature>
<gene>
    <name evidence="8" type="ORF">A1Q2_04938</name>
</gene>
<evidence type="ECO:0000256" key="1">
    <source>
        <dbReference type="ARBA" id="ARBA00004123"/>
    </source>
</evidence>
<dbReference type="InterPro" id="IPR007219">
    <property type="entry name" value="XnlR_reg_dom"/>
</dbReference>
<feature type="compositionally biased region" description="Basic and acidic residues" evidence="6">
    <location>
        <begin position="75"/>
        <end position="86"/>
    </location>
</feature>
<sequence length="811" mass="89553">MANENPIEPVQAPKSNPPPLQPRSRTPKMDKDAKTTPHPVRPAPRPGMPSIAYNETMFGAGGFGGPGREPLPAPRPKEIEKEELTTKGRKRKRLAKACSACHKNKRRCDGFAPCSNCEFSARPCIYLNAQGEQIPPPRTRDTSTIPMNKGTSSDGKQFIPAVPVPERRLSGGKLNGAPGPAGEDWAGRDYPGASGSEADWRSGDHPPYGPLEAVENDPALAAELLDIFLKRTPPYASMLHVPTFLHRQYLGQVSPILMDAIYALAARLCEHPAFVSAFPVSMPSHLRGKPFADRCSANLDRIVEMRNRWTEEDHQMDSGTWEETEFVQSALILSVYFTSTRQPRLGLFYLDVALSVLRPGANGLLPPPSARLNLSTHEFYTLAEVRNRTFWLCVMGDILPAASGRRRTIRDHEFANVSLPGPEMYWTRYGGMASNGREPLRRDCLAVGTGNWHSEEGQVGEIGHIIRILVLFSNIMAITNNGGAGSHEARHLSPSHYEQALKSWALDLPRHLRFDEVNLSLSMAKIQSPVAEVAFAGWSFAYMHAVAECGMFYLQSKHTGAPFAVQRQGQAVDNLTVIIESFGERGREGPLMFFPVMIVTCWMDHIAATKPASVHSAMEERVNAWWADVGREWGWERRETLERGIFPNLETIGGGPAEREPARERPFSLAGRRYEPPALGLYQQTSPVMESSASSTTSHAVVTPNEPNHPRYPVLPPLRAGSGGRSPSPARSSRSAHSVRSVSDRERELPPLHATRPLAERDWDSEKRARLSPPRRDWSSGPLLGIDALVSAAEEHRRESMEKAAAKAVTA</sequence>
<dbReference type="CDD" id="cd00067">
    <property type="entry name" value="GAL4"/>
    <property type="match status" value="1"/>
</dbReference>
<evidence type="ECO:0000256" key="2">
    <source>
        <dbReference type="ARBA" id="ARBA00022723"/>
    </source>
</evidence>
<evidence type="ECO:0000313" key="9">
    <source>
        <dbReference type="Proteomes" id="UP000006757"/>
    </source>
</evidence>
<dbReference type="InterPro" id="IPR036864">
    <property type="entry name" value="Zn2-C6_fun-type_DNA-bd_sf"/>
</dbReference>
<dbReference type="OMA" id="GRTCCYS"/>
<dbReference type="PROSITE" id="PS00463">
    <property type="entry name" value="ZN2_CY6_FUNGAL_1"/>
    <property type="match status" value="1"/>
</dbReference>
<dbReference type="STRING" id="1220162.K1VJ01"/>
<organism evidence="8 9">
    <name type="scientific">Trichosporon asahii var. asahii (strain CBS 8904)</name>
    <name type="common">Yeast</name>
    <dbReference type="NCBI Taxonomy" id="1220162"/>
    <lineage>
        <taxon>Eukaryota</taxon>
        <taxon>Fungi</taxon>
        <taxon>Dikarya</taxon>
        <taxon>Basidiomycota</taxon>
        <taxon>Agaricomycotina</taxon>
        <taxon>Tremellomycetes</taxon>
        <taxon>Trichosporonales</taxon>
        <taxon>Trichosporonaceae</taxon>
        <taxon>Trichosporon</taxon>
    </lineage>
</organism>
<dbReference type="OrthoDB" id="42561at2759"/>
<dbReference type="GO" id="GO:0006351">
    <property type="term" value="P:DNA-templated transcription"/>
    <property type="evidence" value="ECO:0007669"/>
    <property type="project" value="InterPro"/>
</dbReference>
<protein>
    <recommendedName>
        <fullName evidence="7">Zn(2)-C6 fungal-type domain-containing protein</fullName>
    </recommendedName>
</protein>
<name>K1VJ01_TRIAC</name>
<comment type="subcellular location">
    <subcellularLocation>
        <location evidence="1">Nucleus</location>
    </subcellularLocation>
</comment>
<feature type="compositionally biased region" description="Low complexity" evidence="6">
    <location>
        <begin position="686"/>
        <end position="703"/>
    </location>
</feature>
<feature type="region of interest" description="Disordered" evidence="6">
    <location>
        <begin position="1"/>
        <end position="89"/>
    </location>
</feature>
<dbReference type="AlphaFoldDB" id="K1VJ01"/>
<dbReference type="PANTHER" id="PTHR47338">
    <property type="entry name" value="ZN(II)2CYS6 TRANSCRIPTION FACTOR (EUROFUNG)-RELATED"/>
    <property type="match status" value="1"/>
</dbReference>
<dbReference type="eggNOG" id="ENOG502S24A">
    <property type="taxonomic scope" value="Eukaryota"/>
</dbReference>
<keyword evidence="9" id="KW-1185">Reference proteome</keyword>
<evidence type="ECO:0000256" key="3">
    <source>
        <dbReference type="ARBA" id="ARBA00023015"/>
    </source>
</evidence>
<dbReference type="Proteomes" id="UP000006757">
    <property type="component" value="Unassembled WGS sequence"/>
</dbReference>
<keyword evidence="3" id="KW-0805">Transcription regulation</keyword>
<dbReference type="InParanoid" id="K1VJ01"/>
<keyword evidence="4" id="KW-0804">Transcription</keyword>
<evidence type="ECO:0000313" key="8">
    <source>
        <dbReference type="EMBL" id="EKD00746.1"/>
    </source>
</evidence>
<dbReference type="SMART" id="SM00066">
    <property type="entry name" value="GAL4"/>
    <property type="match status" value="1"/>
</dbReference>
<evidence type="ECO:0000256" key="4">
    <source>
        <dbReference type="ARBA" id="ARBA00023163"/>
    </source>
</evidence>
<evidence type="ECO:0000256" key="6">
    <source>
        <dbReference type="SAM" id="MobiDB-lite"/>
    </source>
</evidence>
<accession>K1VJ01</accession>
<comment type="caution">
    <text evidence="8">The sequence shown here is derived from an EMBL/GenBank/DDBJ whole genome shotgun (WGS) entry which is preliminary data.</text>
</comment>
<dbReference type="EMBL" id="AMBO01000334">
    <property type="protein sequence ID" value="EKD00746.1"/>
    <property type="molecule type" value="Genomic_DNA"/>
</dbReference>
<dbReference type="PROSITE" id="PS50048">
    <property type="entry name" value="ZN2_CY6_FUNGAL_2"/>
    <property type="match status" value="1"/>
</dbReference>
<feature type="compositionally biased region" description="Low complexity" evidence="6">
    <location>
        <begin position="725"/>
        <end position="741"/>
    </location>
</feature>
<evidence type="ECO:0000259" key="7">
    <source>
        <dbReference type="PROSITE" id="PS50048"/>
    </source>
</evidence>
<dbReference type="Pfam" id="PF04082">
    <property type="entry name" value="Fungal_trans"/>
    <property type="match status" value="1"/>
</dbReference>
<dbReference type="SUPFAM" id="SSF57701">
    <property type="entry name" value="Zn2/Cys6 DNA-binding domain"/>
    <property type="match status" value="1"/>
</dbReference>
<dbReference type="PANTHER" id="PTHR47338:SF5">
    <property type="entry name" value="ZN(II)2CYS6 TRANSCRIPTION FACTOR (EUROFUNG)"/>
    <property type="match status" value="1"/>
</dbReference>
<proteinExistence type="predicted"/>
<keyword evidence="2" id="KW-0479">Metal-binding</keyword>
<dbReference type="CDD" id="cd12148">
    <property type="entry name" value="fungal_TF_MHR"/>
    <property type="match status" value="1"/>
</dbReference>
<reference evidence="8 9" key="1">
    <citation type="journal article" date="2012" name="Eukaryot. Cell">
        <title>Genome sequence of the Trichosporon asahii environmental strain CBS 8904.</title>
        <authorList>
            <person name="Yang R.Y."/>
            <person name="Li H.T."/>
            <person name="Zhu H."/>
            <person name="Zhou G.P."/>
            <person name="Wang M."/>
            <person name="Wang L."/>
        </authorList>
    </citation>
    <scope>NUCLEOTIDE SEQUENCE [LARGE SCALE GENOMIC DNA]</scope>
    <source>
        <strain evidence="8 9">CBS 8904</strain>
    </source>
</reference>
<feature type="region of interest" description="Disordered" evidence="6">
    <location>
        <begin position="166"/>
        <end position="200"/>
    </location>
</feature>
<dbReference type="Pfam" id="PF00172">
    <property type="entry name" value="Zn_clus"/>
    <property type="match status" value="1"/>
</dbReference>
<dbReference type="GO" id="GO:0005634">
    <property type="term" value="C:nucleus"/>
    <property type="evidence" value="ECO:0007669"/>
    <property type="project" value="UniProtKB-SubCell"/>
</dbReference>
<dbReference type="InterPro" id="IPR001138">
    <property type="entry name" value="Zn2Cys6_DnaBD"/>
</dbReference>
<dbReference type="GO" id="GO:0000981">
    <property type="term" value="F:DNA-binding transcription factor activity, RNA polymerase II-specific"/>
    <property type="evidence" value="ECO:0007669"/>
    <property type="project" value="InterPro"/>
</dbReference>
<dbReference type="GO" id="GO:0008270">
    <property type="term" value="F:zinc ion binding"/>
    <property type="evidence" value="ECO:0007669"/>
    <property type="project" value="InterPro"/>
</dbReference>
<dbReference type="Gene3D" id="4.10.240.10">
    <property type="entry name" value="Zn(2)-C6 fungal-type DNA-binding domain"/>
    <property type="match status" value="1"/>
</dbReference>
<evidence type="ECO:0000256" key="5">
    <source>
        <dbReference type="ARBA" id="ARBA00023242"/>
    </source>
</evidence>
<dbReference type="HOGENOM" id="CLU_320036_0_0_1"/>
<feature type="region of interest" description="Disordered" evidence="6">
    <location>
        <begin position="686"/>
        <end position="783"/>
    </location>
</feature>
<dbReference type="InterPro" id="IPR050815">
    <property type="entry name" value="TF_fung"/>
</dbReference>
<keyword evidence="5" id="KW-0539">Nucleus</keyword>
<dbReference type="GO" id="GO:0003677">
    <property type="term" value="F:DNA binding"/>
    <property type="evidence" value="ECO:0007669"/>
    <property type="project" value="InterPro"/>
</dbReference>
<feature type="compositionally biased region" description="Basic and acidic residues" evidence="6">
    <location>
        <begin position="758"/>
        <end position="778"/>
    </location>
</feature>